<dbReference type="EMBL" id="CP063169">
    <property type="protein sequence ID" value="QOR71330.1"/>
    <property type="molecule type" value="Genomic_DNA"/>
</dbReference>
<sequence>MTTRAMPIERRGGRRVVLFAALLVVAVVLLTAVVARPAGAAPAGPDGADDPGAPECTGSGLTHAGIDPADTANDGSALTHVPLQDGSFVPVVLVHGWRGSVGTWDLHMDLSENATAEPGTSHRSFVGNLQDVPGVSVFTFDYSSVNTSWVTAPAIGPTLATHIACLHDAFGQDVIVIAHSMGGLATRQAFAEAPEAAEMVSQVITYGTPNTGSDLAAGGVTTAVALLAVNAAPDPDRTIRDLAGDAAVDLATGSQALAELPDWPDGPAVHALYGDTSIEIPTMGLLAGPRPGGITVEMGDMIVPTSSATAGASTTDGVTCDYSYSLTRRAGEAVEELFQVLGTDRTRAGNPIGARAPCFHGNLMRTLELHNAMLGYVVDDLEARAVPSLDLDESAVPDDLRGQWCYRSNPDDCFSFAEQLVEHPGSLFLDSGSGEVRSDGSVAYGFCFDLGTFTDPDGCARANLSGYTFFPAGVPWDCEAANPRTKAPESSPWEYEGGCNPDFSDQHDLAEDRLVRWANHPFDEDLSFHDAEPWYRR</sequence>
<accession>A0A7M1SUR5</accession>
<evidence type="ECO:0000313" key="3">
    <source>
        <dbReference type="EMBL" id="QOR71330.1"/>
    </source>
</evidence>
<protein>
    <recommendedName>
        <fullName evidence="2">GPI inositol-deacylase PGAP1-like alpha/beta domain-containing protein</fullName>
    </recommendedName>
</protein>
<evidence type="ECO:0000259" key="2">
    <source>
        <dbReference type="Pfam" id="PF07819"/>
    </source>
</evidence>
<dbReference type="Pfam" id="PF07819">
    <property type="entry name" value="PGAP1"/>
    <property type="match status" value="1"/>
</dbReference>
<dbReference type="InterPro" id="IPR012908">
    <property type="entry name" value="PGAP1-ab_dom-like"/>
</dbReference>
<feature type="domain" description="GPI inositol-deacylase PGAP1-like alpha/beta" evidence="2">
    <location>
        <begin position="89"/>
        <end position="216"/>
    </location>
</feature>
<gene>
    <name evidence="3" type="ORF">IM660_03235</name>
</gene>
<dbReference type="Gene3D" id="3.40.50.1820">
    <property type="entry name" value="alpha/beta hydrolase"/>
    <property type="match status" value="1"/>
</dbReference>
<dbReference type="SUPFAM" id="SSF53474">
    <property type="entry name" value="alpha/beta-Hydrolases"/>
    <property type="match status" value="1"/>
</dbReference>
<keyword evidence="4" id="KW-1185">Reference proteome</keyword>
<dbReference type="KEGG" id="halt:IM660_03235"/>
<feature type="compositionally biased region" description="Low complexity" evidence="1">
    <location>
        <begin position="39"/>
        <end position="54"/>
    </location>
</feature>
<organism evidence="3 4">
    <name type="scientific">Ruania alkalisoli</name>
    <dbReference type="NCBI Taxonomy" id="2779775"/>
    <lineage>
        <taxon>Bacteria</taxon>
        <taxon>Bacillati</taxon>
        <taxon>Actinomycetota</taxon>
        <taxon>Actinomycetes</taxon>
        <taxon>Micrococcales</taxon>
        <taxon>Ruaniaceae</taxon>
        <taxon>Ruania</taxon>
    </lineage>
</organism>
<name>A0A7M1SUR5_9MICO</name>
<dbReference type="AlphaFoldDB" id="A0A7M1SUR5"/>
<evidence type="ECO:0000313" key="4">
    <source>
        <dbReference type="Proteomes" id="UP000593758"/>
    </source>
</evidence>
<dbReference type="InterPro" id="IPR029058">
    <property type="entry name" value="AB_hydrolase_fold"/>
</dbReference>
<feature type="region of interest" description="Disordered" evidence="1">
    <location>
        <begin position="39"/>
        <end position="73"/>
    </location>
</feature>
<reference evidence="3 4" key="1">
    <citation type="submission" date="2020-10" db="EMBL/GenBank/DDBJ databases">
        <title>Haloactinobacterium sp. RN3S43, a bacterium isolated from saline soil.</title>
        <authorList>
            <person name="Sun J.-Q."/>
        </authorList>
    </citation>
    <scope>NUCLEOTIDE SEQUENCE [LARGE SCALE GENOMIC DNA]</scope>
    <source>
        <strain evidence="3 4">RN3S43</strain>
    </source>
</reference>
<dbReference type="Proteomes" id="UP000593758">
    <property type="component" value="Chromosome"/>
</dbReference>
<proteinExistence type="predicted"/>
<evidence type="ECO:0000256" key="1">
    <source>
        <dbReference type="SAM" id="MobiDB-lite"/>
    </source>
</evidence>
<dbReference type="RefSeq" id="WP_193497994.1">
    <property type="nucleotide sequence ID" value="NZ_CP063169.1"/>
</dbReference>
<dbReference type="GO" id="GO:0016788">
    <property type="term" value="F:hydrolase activity, acting on ester bonds"/>
    <property type="evidence" value="ECO:0007669"/>
    <property type="project" value="InterPro"/>
</dbReference>